<feature type="region of interest" description="Disordered" evidence="5">
    <location>
        <begin position="257"/>
        <end position="326"/>
    </location>
</feature>
<dbReference type="SUPFAM" id="SSF57716">
    <property type="entry name" value="Glucocorticoid receptor-like (DNA-binding domain)"/>
    <property type="match status" value="1"/>
</dbReference>
<keyword evidence="8" id="KW-1185">Reference proteome</keyword>
<feature type="domain" description="GATA-type" evidence="6">
    <location>
        <begin position="486"/>
        <end position="521"/>
    </location>
</feature>
<feature type="compositionally biased region" description="Polar residues" evidence="5">
    <location>
        <begin position="165"/>
        <end position="180"/>
    </location>
</feature>
<dbReference type="GeneID" id="14870616"/>
<dbReference type="GO" id="GO:0006355">
    <property type="term" value="P:regulation of DNA-templated transcription"/>
    <property type="evidence" value="ECO:0007669"/>
    <property type="project" value="InterPro"/>
</dbReference>
<dbReference type="SMART" id="SM00401">
    <property type="entry name" value="ZnF_GATA"/>
    <property type="match status" value="1"/>
</dbReference>
<gene>
    <name evidence="7" type="primary">gtaC</name>
    <name evidence="7" type="ORF">DFA_03979</name>
</gene>
<feature type="compositionally biased region" description="Low complexity" evidence="5">
    <location>
        <begin position="147"/>
        <end position="163"/>
    </location>
</feature>
<evidence type="ECO:0000256" key="4">
    <source>
        <dbReference type="PROSITE-ProRule" id="PRU00094"/>
    </source>
</evidence>
<dbReference type="Proteomes" id="UP000007797">
    <property type="component" value="Unassembled WGS sequence"/>
</dbReference>
<dbReference type="EMBL" id="GL883018">
    <property type="protein sequence ID" value="EGG18485.1"/>
    <property type="molecule type" value="Genomic_DNA"/>
</dbReference>
<feature type="region of interest" description="Disordered" evidence="5">
    <location>
        <begin position="528"/>
        <end position="582"/>
    </location>
</feature>
<feature type="compositionally biased region" description="Low complexity" evidence="5">
    <location>
        <begin position="552"/>
        <end position="573"/>
    </location>
</feature>
<feature type="compositionally biased region" description="Low complexity" evidence="5">
    <location>
        <begin position="186"/>
        <end position="196"/>
    </location>
</feature>
<feature type="compositionally biased region" description="Low complexity" evidence="5">
    <location>
        <begin position="296"/>
        <end position="326"/>
    </location>
</feature>
<dbReference type="OrthoDB" id="2162994at2759"/>
<evidence type="ECO:0000256" key="2">
    <source>
        <dbReference type="ARBA" id="ARBA00022771"/>
    </source>
</evidence>
<evidence type="ECO:0000256" key="3">
    <source>
        <dbReference type="ARBA" id="ARBA00022833"/>
    </source>
</evidence>
<feature type="region of interest" description="Disordered" evidence="5">
    <location>
        <begin position="1"/>
        <end position="235"/>
    </location>
</feature>
<feature type="region of interest" description="Disordered" evidence="5">
    <location>
        <begin position="341"/>
        <end position="386"/>
    </location>
</feature>
<dbReference type="PROSITE" id="PS50114">
    <property type="entry name" value="GATA_ZN_FINGER_2"/>
    <property type="match status" value="1"/>
</dbReference>
<keyword evidence="3" id="KW-0862">Zinc</keyword>
<dbReference type="PANTHER" id="PTHR47255:SF4">
    <property type="entry name" value="GATA ZINC FINGER DOMAIN-CONTAINING PROTEIN 12"/>
    <property type="match status" value="1"/>
</dbReference>
<dbReference type="GO" id="GO:0043565">
    <property type="term" value="F:sequence-specific DNA binding"/>
    <property type="evidence" value="ECO:0007669"/>
    <property type="project" value="InterPro"/>
</dbReference>
<evidence type="ECO:0000313" key="7">
    <source>
        <dbReference type="EMBL" id="EGG18485.1"/>
    </source>
</evidence>
<sequence length="582" mass="63602">MYSPRDQYIPMSQNSTPPAFLHHPPHYNMHQAAAGHHHHSGMVMSPSPSPSSSPYFLDLSPRDIGGGGHQSPPSTISPRHSVSLHDWPYPRPPSDGFKWTNGKPNVQQPFQQQHHHNQHYFQGSSAAPLPPPPNCNISISPPPSPPNSYIQPSASTSPSSLRSMILNNYKHQQQHPASATNHHHNQQQQQQQQQHQHYSHEMEIPSNSTHQSSLLYSSSPVSSSSPIATSSTTSISNAEKKLMSRVIVPLLNLKQSRPQEAPTVSPKSPCLVPDETMMFHNNSSRGSPGQSPPGSPGDFGSFLIANNNNGRVRSNSTSSSTASTPRGAQDHLLLLNSTSNLTLSSAPNTPRNTSSTTTSTFTTTTTTTNNNQNQEDTNNNNNNNQSTDYLKKAEEQWKKLEYFSNDFNHFVFEIIKNKEFHQLSALNSKLGEITSTVQEIEITNNIFKTLPPQTRARKKRATKAEKLKKSSGGVLGVKRTYVTTPKSKGNYCVFCGTMETPEWRKGPGGHKTLCNACGLHYAKNLKREGANKSKTNNDNIATPSNTTNKGDSNSSASSSTSNSPTSSSMNVASLLASTNSDD</sequence>
<dbReference type="InterPro" id="IPR013088">
    <property type="entry name" value="Znf_NHR/GATA"/>
</dbReference>
<evidence type="ECO:0000256" key="1">
    <source>
        <dbReference type="ARBA" id="ARBA00022723"/>
    </source>
</evidence>
<name>F4Q0Y4_CACFS</name>
<evidence type="ECO:0000313" key="8">
    <source>
        <dbReference type="Proteomes" id="UP000007797"/>
    </source>
</evidence>
<dbReference type="OMA" id="QHYSHEM"/>
<reference evidence="8" key="1">
    <citation type="journal article" date="2011" name="Genome Res.">
        <title>Phylogeny-wide analysis of social amoeba genomes highlights ancient origins for complex intercellular communication.</title>
        <authorList>
            <person name="Heidel A.J."/>
            <person name="Lawal H.M."/>
            <person name="Felder M."/>
            <person name="Schilde C."/>
            <person name="Helps N.R."/>
            <person name="Tunggal B."/>
            <person name="Rivero F."/>
            <person name="John U."/>
            <person name="Schleicher M."/>
            <person name="Eichinger L."/>
            <person name="Platzer M."/>
            <person name="Noegel A.A."/>
            <person name="Schaap P."/>
            <person name="Gloeckner G."/>
        </authorList>
    </citation>
    <scope>NUCLEOTIDE SEQUENCE [LARGE SCALE GENOMIC DNA]</scope>
    <source>
        <strain evidence="8">SH3</strain>
    </source>
</reference>
<protein>
    <submittedName>
        <fullName evidence="7">GATA-binding transcription factor</fullName>
    </submittedName>
</protein>
<feature type="compositionally biased region" description="Polar residues" evidence="5">
    <location>
        <begin position="532"/>
        <end position="551"/>
    </location>
</feature>
<dbReference type="STRING" id="1054147.F4Q0Y4"/>
<feature type="compositionally biased region" description="Polar residues" evidence="5">
    <location>
        <begin position="71"/>
        <end position="80"/>
    </location>
</feature>
<accession>F4Q0Y4</accession>
<proteinExistence type="predicted"/>
<dbReference type="RefSeq" id="XP_004366389.1">
    <property type="nucleotide sequence ID" value="XM_004366332.1"/>
</dbReference>
<evidence type="ECO:0000259" key="6">
    <source>
        <dbReference type="PROSITE" id="PS50114"/>
    </source>
</evidence>
<dbReference type="KEGG" id="dfa:DFA_03979"/>
<organism evidence="7 8">
    <name type="scientific">Cavenderia fasciculata</name>
    <name type="common">Slime mold</name>
    <name type="synonym">Dictyostelium fasciculatum</name>
    <dbReference type="NCBI Taxonomy" id="261658"/>
    <lineage>
        <taxon>Eukaryota</taxon>
        <taxon>Amoebozoa</taxon>
        <taxon>Evosea</taxon>
        <taxon>Eumycetozoa</taxon>
        <taxon>Dictyostelia</taxon>
        <taxon>Acytosteliales</taxon>
        <taxon>Cavenderiaceae</taxon>
        <taxon>Cavenderia</taxon>
    </lineage>
</organism>
<evidence type="ECO:0000256" key="5">
    <source>
        <dbReference type="SAM" id="MobiDB-lite"/>
    </source>
</evidence>
<dbReference type="PANTHER" id="PTHR47255">
    <property type="entry name" value="GATA TRANSCRIPTION FACTOR 22-RELATED"/>
    <property type="match status" value="1"/>
</dbReference>
<dbReference type="GO" id="GO:0008270">
    <property type="term" value="F:zinc ion binding"/>
    <property type="evidence" value="ECO:0007669"/>
    <property type="project" value="UniProtKB-KW"/>
</dbReference>
<dbReference type="CDD" id="cd00202">
    <property type="entry name" value="ZnF_GATA"/>
    <property type="match status" value="1"/>
</dbReference>
<keyword evidence="2 4" id="KW-0863">Zinc-finger</keyword>
<feature type="compositionally biased region" description="Pro residues" evidence="5">
    <location>
        <begin position="128"/>
        <end position="146"/>
    </location>
</feature>
<keyword evidence="1" id="KW-0479">Metal-binding</keyword>
<feature type="compositionally biased region" description="Low complexity" evidence="5">
    <location>
        <begin position="206"/>
        <end position="235"/>
    </location>
</feature>
<dbReference type="Pfam" id="PF00320">
    <property type="entry name" value="GATA"/>
    <property type="match status" value="1"/>
</dbReference>
<dbReference type="AlphaFoldDB" id="F4Q0Y4"/>
<dbReference type="InterPro" id="IPR000679">
    <property type="entry name" value="Znf_GATA"/>
</dbReference>
<dbReference type="Gene3D" id="3.30.50.10">
    <property type="entry name" value="Erythroid Transcription Factor GATA-1, subunit A"/>
    <property type="match status" value="1"/>
</dbReference>
<dbReference type="InterPro" id="IPR052138">
    <property type="entry name" value="GATA_ZnFinger_Domain"/>
</dbReference>